<dbReference type="InterPro" id="IPR016181">
    <property type="entry name" value="Acyl_CoA_acyltransferase"/>
</dbReference>
<dbReference type="PANTHER" id="PTHR42793">
    <property type="entry name" value="COA BINDING DOMAIN CONTAINING PROTEIN"/>
    <property type="match status" value="1"/>
</dbReference>
<dbReference type="Proteomes" id="UP001268542">
    <property type="component" value="Unassembled WGS sequence"/>
</dbReference>
<dbReference type="InterPro" id="IPR036291">
    <property type="entry name" value="NAD(P)-bd_dom_sf"/>
</dbReference>
<dbReference type="EMBL" id="JAVYII010000007">
    <property type="protein sequence ID" value="MDT9594586.1"/>
    <property type="molecule type" value="Genomic_DNA"/>
</dbReference>
<accession>A0ABU3PZH7</accession>
<feature type="domain" description="N-acetyltransferase" evidence="1">
    <location>
        <begin position="38"/>
        <end position="188"/>
    </location>
</feature>
<dbReference type="PANTHER" id="PTHR42793:SF1">
    <property type="entry name" value="PEPTIDYL-LYSINE N-ACETYLTRANSFERASE PATZ"/>
    <property type="match status" value="1"/>
</dbReference>
<dbReference type="SUPFAM" id="SSF52210">
    <property type="entry name" value="Succinyl-CoA synthetase domains"/>
    <property type="match status" value="2"/>
</dbReference>
<dbReference type="EC" id="2.3.1.-" evidence="2"/>
<evidence type="ECO:0000313" key="2">
    <source>
        <dbReference type="EMBL" id="MDT9594586.1"/>
    </source>
</evidence>
<dbReference type="Gene3D" id="3.40.50.261">
    <property type="entry name" value="Succinyl-CoA synthetase domains"/>
    <property type="match status" value="2"/>
</dbReference>
<protein>
    <submittedName>
        <fullName evidence="2">GNAT family N-acetyltransferase</fullName>
        <ecNumber evidence="2">2.3.1.-</ecNumber>
    </submittedName>
</protein>
<gene>
    <name evidence="2" type="ORF">RDV89_15990</name>
</gene>
<keyword evidence="2" id="KW-0012">Acyltransferase</keyword>
<dbReference type="InterPro" id="IPR016102">
    <property type="entry name" value="Succinyl-CoA_synth-like"/>
</dbReference>
<proteinExistence type="predicted"/>
<keyword evidence="2" id="KW-0808">Transferase</keyword>
<dbReference type="Gene3D" id="3.30.1490.20">
    <property type="entry name" value="ATP-grasp fold, A domain"/>
    <property type="match status" value="1"/>
</dbReference>
<dbReference type="SUPFAM" id="SSF56059">
    <property type="entry name" value="Glutathione synthetase ATP-binding domain-like"/>
    <property type="match status" value="1"/>
</dbReference>
<organism evidence="2 3">
    <name type="scientific">Nocardioides imazamoxiresistens</name>
    <dbReference type="NCBI Taxonomy" id="3231893"/>
    <lineage>
        <taxon>Bacteria</taxon>
        <taxon>Bacillati</taxon>
        <taxon>Actinomycetota</taxon>
        <taxon>Actinomycetes</taxon>
        <taxon>Propionibacteriales</taxon>
        <taxon>Nocardioidaceae</taxon>
        <taxon>Nocardioides</taxon>
    </lineage>
</organism>
<dbReference type="CDD" id="cd04301">
    <property type="entry name" value="NAT_SF"/>
    <property type="match status" value="1"/>
</dbReference>
<dbReference type="SMART" id="SM00881">
    <property type="entry name" value="CoA_binding"/>
    <property type="match status" value="1"/>
</dbReference>
<sequence length="909" mass="97800">MSETPPTAAPETPPVVEDVPEAPHHWEADVVLRDGRTAHIRPIGPGDAELLVSFYARVSDESKYYRFFAPMPRLSERDVLRFTNVDHDRRVAFVITVGENMIAVGRYDAVDDEHAEVAFLVQDDHQGRGIAQILLEHLAQAGRERGISSFTADVLPDNKRMIQTFRDAGYQIVSGFEDGVVTLEFDIDPTETAIGVMQQREHRAEAASIEAFFNARSVAIIGASRRQDTVGRTLVRNLVTGDYTGRVYVVNPSTEAVAGLPSYSSVGEIPGDVDVAVVAVPAEAVQDVVLDCAAKGVHGLIVISSGFAETGEEGRQRQRRLVGLARSYGLRLIGPNCLGIINTDPAHQLNASLSTVMPPRGRAGFFCQSGALGSAILEKVNNRGLGLSSFVSAGNRADVSGNDLLQYWEEDASTEVVLLYLESIGNPRKFSRITRRVSRRKPIVAVRSGRNTQGVPMGHAVRTIGAPPEAVDAMFAQSGVIQVDTLEEMFDVAQLLAHQPLPRGRRVAVVGNSDALALLATDAAVSVGLVVNKTTQLGADAGAEDFEDALDDAIDDPDVDAVVAVYIPPLNVSGEDVANVLAAVGEQSDKPLVSTFLGAEGVPELLRVPDVAGSTAGRGSVPSYPAVEAAVRALARVVSYAVWLRKQDVEDDDEIDPTAAKRFVNELLLRHPDGHTLDMDELVDLLACYGIEMWAGRPVANVEEAIAAGERLGWSVVLKATADRLRERPDQAHVWRNIDDAREMADAWEFLTGVISDPATAGFVVQKVAPPGVPVSIGSLEDPLFGPVVSFGVAGPLTELLGDRVYRIPPLSRVDAAEMVREIKAAPLLFGYRGGDVADVEDVERLVRRVAQLQNDLPQLRQLDLALVLAGPDGATVLNATAKVEPVTDARSDWFVRRLTAIVGDTLPE</sequence>
<keyword evidence="3" id="KW-1185">Reference proteome</keyword>
<dbReference type="Gene3D" id="3.30.470.20">
    <property type="entry name" value="ATP-grasp fold, B domain"/>
    <property type="match status" value="1"/>
</dbReference>
<dbReference type="Pfam" id="PF13607">
    <property type="entry name" value="Succ_CoA_lig"/>
    <property type="match status" value="1"/>
</dbReference>
<reference evidence="2 3" key="1">
    <citation type="submission" date="2023-08" db="EMBL/GenBank/DDBJ databases">
        <title>Nocardioides seae sp. nov., a bacterium isolated from a soil.</title>
        <authorList>
            <person name="Wang X."/>
        </authorList>
    </citation>
    <scope>NUCLEOTIDE SEQUENCE [LARGE SCALE GENOMIC DNA]</scope>
    <source>
        <strain evidence="2 3">YZH12</strain>
    </source>
</reference>
<dbReference type="GO" id="GO:0016746">
    <property type="term" value="F:acyltransferase activity"/>
    <property type="evidence" value="ECO:0007669"/>
    <property type="project" value="UniProtKB-KW"/>
</dbReference>
<dbReference type="InterPro" id="IPR003781">
    <property type="entry name" value="CoA-bd"/>
</dbReference>
<dbReference type="SUPFAM" id="SSF55729">
    <property type="entry name" value="Acyl-CoA N-acyltransferases (Nat)"/>
    <property type="match status" value="1"/>
</dbReference>
<dbReference type="InterPro" id="IPR000182">
    <property type="entry name" value="GNAT_dom"/>
</dbReference>
<evidence type="ECO:0000313" key="3">
    <source>
        <dbReference type="Proteomes" id="UP001268542"/>
    </source>
</evidence>
<name>A0ABU3PZH7_9ACTN</name>
<dbReference type="InterPro" id="IPR032875">
    <property type="entry name" value="Succ_CoA_lig_flav_dom"/>
</dbReference>
<dbReference type="Gene3D" id="3.40.50.720">
    <property type="entry name" value="NAD(P)-binding Rossmann-like Domain"/>
    <property type="match status" value="1"/>
</dbReference>
<dbReference type="SUPFAM" id="SSF51735">
    <property type="entry name" value="NAD(P)-binding Rossmann-fold domains"/>
    <property type="match status" value="1"/>
</dbReference>
<dbReference type="Pfam" id="PF13380">
    <property type="entry name" value="CoA_binding_2"/>
    <property type="match status" value="1"/>
</dbReference>
<dbReference type="Gene3D" id="3.40.630.30">
    <property type="match status" value="1"/>
</dbReference>
<dbReference type="RefSeq" id="WP_315734487.1">
    <property type="nucleotide sequence ID" value="NZ_JAVYII010000007.1"/>
</dbReference>
<dbReference type="Pfam" id="PF00583">
    <property type="entry name" value="Acetyltransf_1"/>
    <property type="match status" value="1"/>
</dbReference>
<dbReference type="PROSITE" id="PS51186">
    <property type="entry name" value="GNAT"/>
    <property type="match status" value="1"/>
</dbReference>
<comment type="caution">
    <text evidence="2">The sequence shown here is derived from an EMBL/GenBank/DDBJ whole genome shotgun (WGS) entry which is preliminary data.</text>
</comment>
<evidence type="ECO:0000259" key="1">
    <source>
        <dbReference type="PROSITE" id="PS51186"/>
    </source>
</evidence>
<dbReference type="InterPro" id="IPR013815">
    <property type="entry name" value="ATP_grasp_subdomain_1"/>
</dbReference>
<dbReference type="Pfam" id="PF13549">
    <property type="entry name" value="ATP-grasp_5"/>
    <property type="match status" value="1"/>
</dbReference>